<dbReference type="EMBL" id="CAJZAG010000011">
    <property type="protein sequence ID" value="CAG9182620.1"/>
    <property type="molecule type" value="Genomic_DNA"/>
</dbReference>
<evidence type="ECO:0000313" key="2">
    <source>
        <dbReference type="EMBL" id="CAG9182620.1"/>
    </source>
</evidence>
<evidence type="ECO:0008006" key="4">
    <source>
        <dbReference type="Google" id="ProtNLM"/>
    </source>
</evidence>
<dbReference type="Proteomes" id="UP000706525">
    <property type="component" value="Unassembled WGS sequence"/>
</dbReference>
<proteinExistence type="predicted"/>
<evidence type="ECO:0000256" key="1">
    <source>
        <dbReference type="SAM" id="SignalP"/>
    </source>
</evidence>
<organism evidence="2 3">
    <name type="scientific">Cupriavidus pampae</name>
    <dbReference type="NCBI Taxonomy" id="659251"/>
    <lineage>
        <taxon>Bacteria</taxon>
        <taxon>Pseudomonadati</taxon>
        <taxon>Pseudomonadota</taxon>
        <taxon>Betaproteobacteria</taxon>
        <taxon>Burkholderiales</taxon>
        <taxon>Burkholderiaceae</taxon>
        <taxon>Cupriavidus</taxon>
    </lineage>
</organism>
<reference evidence="2 3" key="1">
    <citation type="submission" date="2021-08" db="EMBL/GenBank/DDBJ databases">
        <authorList>
            <person name="Peeters C."/>
        </authorList>
    </citation>
    <scope>NUCLEOTIDE SEQUENCE [LARGE SCALE GENOMIC DNA]</scope>
    <source>
        <strain evidence="2 3">LMG 32289</strain>
    </source>
</reference>
<protein>
    <recommendedName>
        <fullName evidence="4">DUF4148 domain-containing protein</fullName>
    </recommendedName>
</protein>
<keyword evidence="3" id="KW-1185">Reference proteome</keyword>
<comment type="caution">
    <text evidence="2">The sequence shown here is derived from an EMBL/GenBank/DDBJ whole genome shotgun (WGS) entry which is preliminary data.</text>
</comment>
<feature type="chain" id="PRO_5045355294" description="DUF4148 domain-containing protein" evidence="1">
    <location>
        <begin position="27"/>
        <end position="98"/>
    </location>
</feature>
<dbReference type="InterPro" id="IPR025421">
    <property type="entry name" value="DUF4148"/>
</dbReference>
<gene>
    <name evidence="2" type="ORF">LMG32289_05138</name>
</gene>
<dbReference type="Pfam" id="PF13663">
    <property type="entry name" value="DUF4148"/>
    <property type="match status" value="1"/>
</dbReference>
<dbReference type="RefSeq" id="WP_223993533.1">
    <property type="nucleotide sequence ID" value="NZ_CAJZAG010000011.1"/>
</dbReference>
<accession>A0ABM8XQT1</accession>
<keyword evidence="1" id="KW-0732">Signal</keyword>
<sequence length="98" mass="10478">MKRLMSFALMSATFAAVTLVPSLAVAADAAYQGAPRGLTREEVRADLEAWEKAGLRNRYRGDGAPPFFDPSLQKQLAEYQRLRATSVPAAAPPPSTGG</sequence>
<evidence type="ECO:0000313" key="3">
    <source>
        <dbReference type="Proteomes" id="UP000706525"/>
    </source>
</evidence>
<name>A0ABM8XQT1_9BURK</name>
<feature type="signal peptide" evidence="1">
    <location>
        <begin position="1"/>
        <end position="26"/>
    </location>
</feature>